<name>A0A4U2F003_9VIBR</name>
<dbReference type="InterPro" id="IPR011006">
    <property type="entry name" value="CheY-like_superfamily"/>
</dbReference>
<evidence type="ECO:0000313" key="1">
    <source>
        <dbReference type="EMBL" id="TKG07902.1"/>
    </source>
</evidence>
<dbReference type="Gene3D" id="3.40.50.2300">
    <property type="match status" value="1"/>
</dbReference>
<proteinExistence type="predicted"/>
<dbReference type="AlphaFoldDB" id="A0A4U2F003"/>
<gene>
    <name evidence="1" type="ORF">FCV91_13835</name>
</gene>
<dbReference type="EMBL" id="SYVO01000047">
    <property type="protein sequence ID" value="TKG07902.1"/>
    <property type="molecule type" value="Genomic_DNA"/>
</dbReference>
<comment type="caution">
    <text evidence="1">The sequence shown here is derived from an EMBL/GenBank/DDBJ whole genome shotgun (WGS) entry which is preliminary data.</text>
</comment>
<dbReference type="RefSeq" id="WP_136994502.1">
    <property type="nucleotide sequence ID" value="NZ_SYVO01000047.1"/>
</dbReference>
<accession>A0A4U2F003</accession>
<evidence type="ECO:0000313" key="2">
    <source>
        <dbReference type="Proteomes" id="UP000305840"/>
    </source>
</evidence>
<protein>
    <submittedName>
        <fullName evidence="1">Response regulator</fullName>
    </submittedName>
</protein>
<organism evidence="1 2">
    <name type="scientific">Vibrio lentus</name>
    <dbReference type="NCBI Taxonomy" id="136468"/>
    <lineage>
        <taxon>Bacteria</taxon>
        <taxon>Pseudomonadati</taxon>
        <taxon>Pseudomonadota</taxon>
        <taxon>Gammaproteobacteria</taxon>
        <taxon>Vibrionales</taxon>
        <taxon>Vibrionaceae</taxon>
        <taxon>Vibrio</taxon>
    </lineage>
</organism>
<dbReference type="SUPFAM" id="SSF52172">
    <property type="entry name" value="CheY-like"/>
    <property type="match status" value="1"/>
</dbReference>
<reference evidence="1 2" key="1">
    <citation type="submission" date="2019-04" db="EMBL/GenBank/DDBJ databases">
        <title>A reverse ecology approach based on a biological definition of microbial populations.</title>
        <authorList>
            <person name="Arevalo P."/>
            <person name="Vaninsberghe D."/>
            <person name="Elsherbini J."/>
            <person name="Gore J."/>
            <person name="Polz M."/>
        </authorList>
    </citation>
    <scope>NUCLEOTIDE SEQUENCE [LARGE SCALE GENOMIC DNA]</scope>
    <source>
        <strain evidence="1 2">10N.222.48.A1</strain>
    </source>
</reference>
<sequence>MVWFFGKTHELSELDNLNRDAEFKRNAVDILCIDDQGLQYEEIIRHHGFNIRVLKDIEDIRSVADYPVVICDIKGIGKAFNSPFEGGHIIQEIKKHYPSKVVIAFSGHQFDAKYNKYFKMSDYVLSKDIDSDQWVDILDETVRKITSPTEQWKRIRQYLVDNNVSTKVIFQLEQEYISAVLDKDASKFGKTKTLNLLSQDVRGVIQGFVASLVFKLVLG</sequence>
<dbReference type="Proteomes" id="UP000305840">
    <property type="component" value="Unassembled WGS sequence"/>
</dbReference>